<dbReference type="EMBL" id="CAKLBY020000004">
    <property type="protein sequence ID" value="CAK7894811.1"/>
    <property type="molecule type" value="Genomic_DNA"/>
</dbReference>
<name>A0AAV1T129_9STRA</name>
<proteinExistence type="predicted"/>
<gene>
    <name evidence="1" type="ORF">PM001_LOCUS890</name>
</gene>
<comment type="caution">
    <text evidence="1">The sequence shown here is derived from an EMBL/GenBank/DDBJ whole genome shotgun (WGS) entry which is preliminary data.</text>
</comment>
<organism evidence="1 2">
    <name type="scientific">Peronospora matthiolae</name>
    <dbReference type="NCBI Taxonomy" id="2874970"/>
    <lineage>
        <taxon>Eukaryota</taxon>
        <taxon>Sar</taxon>
        <taxon>Stramenopiles</taxon>
        <taxon>Oomycota</taxon>
        <taxon>Peronosporomycetes</taxon>
        <taxon>Peronosporales</taxon>
        <taxon>Peronosporaceae</taxon>
        <taxon>Peronospora</taxon>
    </lineage>
</organism>
<evidence type="ECO:0000313" key="2">
    <source>
        <dbReference type="Proteomes" id="UP001162060"/>
    </source>
</evidence>
<dbReference type="Proteomes" id="UP001162060">
    <property type="component" value="Unassembled WGS sequence"/>
</dbReference>
<reference evidence="1" key="1">
    <citation type="submission" date="2024-01" db="EMBL/GenBank/DDBJ databases">
        <authorList>
            <person name="Webb A."/>
        </authorList>
    </citation>
    <scope>NUCLEOTIDE SEQUENCE</scope>
    <source>
        <strain evidence="1">Pm1</strain>
    </source>
</reference>
<evidence type="ECO:0000313" key="1">
    <source>
        <dbReference type="EMBL" id="CAK7894811.1"/>
    </source>
</evidence>
<accession>A0AAV1T129</accession>
<sequence>MTESKPSYNTLEENPEEVVVDYESETATSSIYYHPPDTPTARDTTHVAPDAFVDREEVPLPLALRAAFDPTLSVLHNTLG</sequence>
<protein>
    <submittedName>
        <fullName evidence="1">Uncharacterized protein</fullName>
    </submittedName>
</protein>
<dbReference type="AlphaFoldDB" id="A0AAV1T129"/>